<sequence length="46" mass="5287">MIARLLFSKHSSNCQGYHVNFRLFSIPVDTMISISGYKCESLLYSE</sequence>
<organism evidence="1">
    <name type="scientific">Lepeophtheirus salmonis</name>
    <name type="common">Salmon louse</name>
    <name type="synonym">Caligus salmonis</name>
    <dbReference type="NCBI Taxonomy" id="72036"/>
    <lineage>
        <taxon>Eukaryota</taxon>
        <taxon>Metazoa</taxon>
        <taxon>Ecdysozoa</taxon>
        <taxon>Arthropoda</taxon>
        <taxon>Crustacea</taxon>
        <taxon>Multicrustacea</taxon>
        <taxon>Hexanauplia</taxon>
        <taxon>Copepoda</taxon>
        <taxon>Siphonostomatoida</taxon>
        <taxon>Caligidae</taxon>
        <taxon>Lepeophtheirus</taxon>
    </lineage>
</organism>
<evidence type="ECO:0000313" key="1">
    <source>
        <dbReference type="EMBL" id="CDW42554.1"/>
    </source>
</evidence>
<dbReference type="AlphaFoldDB" id="A0A0K2UWC3"/>
<accession>A0A0K2UWC3</accession>
<dbReference type="EMBL" id="HACA01025193">
    <property type="protein sequence ID" value="CDW42554.1"/>
    <property type="molecule type" value="Transcribed_RNA"/>
</dbReference>
<reference evidence="1" key="1">
    <citation type="submission" date="2014-05" db="EMBL/GenBank/DDBJ databases">
        <authorList>
            <person name="Chronopoulou M."/>
        </authorList>
    </citation>
    <scope>NUCLEOTIDE SEQUENCE</scope>
    <source>
        <tissue evidence="1">Whole organism</tissue>
    </source>
</reference>
<name>A0A0K2UWC3_LEPSM</name>
<proteinExistence type="predicted"/>
<protein>
    <submittedName>
        <fullName evidence="1">Uncharacterized protein</fullName>
    </submittedName>
</protein>